<evidence type="ECO:0000256" key="3">
    <source>
        <dbReference type="ARBA" id="ARBA00023315"/>
    </source>
</evidence>
<keyword evidence="6" id="KW-1185">Reference proteome</keyword>
<dbReference type="CDD" id="cd07989">
    <property type="entry name" value="LPLAT_AGPAT-like"/>
    <property type="match status" value="1"/>
</dbReference>
<evidence type="ECO:0000313" key="5">
    <source>
        <dbReference type="EMBL" id="GHF02936.1"/>
    </source>
</evidence>
<comment type="caution">
    <text evidence="5">The sequence shown here is derived from an EMBL/GenBank/DDBJ whole genome shotgun (WGS) entry which is preliminary data.</text>
</comment>
<evidence type="ECO:0000256" key="1">
    <source>
        <dbReference type="ARBA" id="ARBA00005189"/>
    </source>
</evidence>
<proteinExistence type="predicted"/>
<protein>
    <recommendedName>
        <fullName evidence="4">Phospholipid/glycerol acyltransferase domain-containing protein</fullName>
    </recommendedName>
</protein>
<reference evidence="6" key="1">
    <citation type="journal article" date="2019" name="Int. J. Syst. Evol. Microbiol.">
        <title>The Global Catalogue of Microorganisms (GCM) 10K type strain sequencing project: providing services to taxonomists for standard genome sequencing and annotation.</title>
        <authorList>
            <consortium name="The Broad Institute Genomics Platform"/>
            <consortium name="The Broad Institute Genome Sequencing Center for Infectious Disease"/>
            <person name="Wu L."/>
            <person name="Ma J."/>
        </authorList>
    </citation>
    <scope>NUCLEOTIDE SEQUENCE [LARGE SCALE GENOMIC DNA]</scope>
    <source>
        <strain evidence="6">KCTC 42443</strain>
    </source>
</reference>
<organism evidence="5 6">
    <name type="scientific">Aliiroseovarius zhejiangensis</name>
    <dbReference type="NCBI Taxonomy" id="1632025"/>
    <lineage>
        <taxon>Bacteria</taxon>
        <taxon>Pseudomonadati</taxon>
        <taxon>Pseudomonadota</taxon>
        <taxon>Alphaproteobacteria</taxon>
        <taxon>Rhodobacterales</taxon>
        <taxon>Paracoccaceae</taxon>
        <taxon>Aliiroseovarius</taxon>
    </lineage>
</organism>
<accession>A0ABQ3J8Z2</accession>
<keyword evidence="3" id="KW-0012">Acyltransferase</keyword>
<dbReference type="PANTHER" id="PTHR10434:SF11">
    <property type="entry name" value="1-ACYL-SN-GLYCEROL-3-PHOSPHATE ACYLTRANSFERASE"/>
    <property type="match status" value="1"/>
</dbReference>
<dbReference type="SUPFAM" id="SSF69593">
    <property type="entry name" value="Glycerol-3-phosphate (1)-acyltransferase"/>
    <property type="match status" value="1"/>
</dbReference>
<evidence type="ECO:0000256" key="2">
    <source>
        <dbReference type="ARBA" id="ARBA00022679"/>
    </source>
</evidence>
<dbReference type="Proteomes" id="UP000609802">
    <property type="component" value="Unassembled WGS sequence"/>
</dbReference>
<dbReference type="InterPro" id="IPR002123">
    <property type="entry name" value="Plipid/glycerol_acylTrfase"/>
</dbReference>
<name>A0ABQ3J8Z2_9RHOB</name>
<dbReference type="SMART" id="SM00563">
    <property type="entry name" value="PlsC"/>
    <property type="match status" value="1"/>
</dbReference>
<evidence type="ECO:0000259" key="4">
    <source>
        <dbReference type="SMART" id="SM00563"/>
    </source>
</evidence>
<dbReference type="PANTHER" id="PTHR10434">
    <property type="entry name" value="1-ACYL-SN-GLYCEROL-3-PHOSPHATE ACYLTRANSFERASE"/>
    <property type="match status" value="1"/>
</dbReference>
<keyword evidence="2" id="KW-0808">Transferase</keyword>
<feature type="domain" description="Phospholipid/glycerol acyltransferase" evidence="4">
    <location>
        <begin position="74"/>
        <end position="189"/>
    </location>
</feature>
<gene>
    <name evidence="5" type="ORF">GCM10016455_25310</name>
</gene>
<dbReference type="EMBL" id="BNCH01000005">
    <property type="protein sequence ID" value="GHF02936.1"/>
    <property type="molecule type" value="Genomic_DNA"/>
</dbReference>
<dbReference type="RefSeq" id="WP_191286903.1">
    <property type="nucleotide sequence ID" value="NZ_BNCH01000005.1"/>
</dbReference>
<evidence type="ECO:0000313" key="6">
    <source>
        <dbReference type="Proteomes" id="UP000609802"/>
    </source>
</evidence>
<sequence>MEHIAKNIGKIWRGGRASLRFLAAAPIVNAQVALRAKDREDARDMFARHFRRFLDTCQASVSLDGEFPEPGKGCILCYNETSFVDVAAYCVSMWPYVDRAAAADLYAYFPFARAACRKAAIEMVPRGNREATDQLLERMVLAARQGERVAWGGEGRLSGKDGVGRFKIGANLIAIRAQVPVIPVVFQGGHHAMPLGTVRARPGEVRIRFCKPVPTAGYVEADAREFADRLQKEFVRIYHQLAEKRPALS</sequence>
<dbReference type="Pfam" id="PF01553">
    <property type="entry name" value="Acyltransferase"/>
    <property type="match status" value="1"/>
</dbReference>
<comment type="pathway">
    <text evidence="1">Lipid metabolism.</text>
</comment>